<reference evidence="1" key="2">
    <citation type="journal article" date="2015" name="Data Brief">
        <title>Shoot transcriptome of the giant reed, Arundo donax.</title>
        <authorList>
            <person name="Barrero R.A."/>
            <person name="Guerrero F.D."/>
            <person name="Moolhuijzen P."/>
            <person name="Goolsby J.A."/>
            <person name="Tidwell J."/>
            <person name="Bellgard S.E."/>
            <person name="Bellgard M.I."/>
        </authorList>
    </citation>
    <scope>NUCLEOTIDE SEQUENCE</scope>
    <source>
        <tissue evidence="1">Shoot tissue taken approximately 20 cm above the soil surface</tissue>
    </source>
</reference>
<evidence type="ECO:0000313" key="1">
    <source>
        <dbReference type="EMBL" id="JAD77891.1"/>
    </source>
</evidence>
<name>A0A0A9CQL2_ARUDO</name>
<organism evidence="1">
    <name type="scientific">Arundo donax</name>
    <name type="common">Giant reed</name>
    <name type="synonym">Donax arundinaceus</name>
    <dbReference type="NCBI Taxonomy" id="35708"/>
    <lineage>
        <taxon>Eukaryota</taxon>
        <taxon>Viridiplantae</taxon>
        <taxon>Streptophyta</taxon>
        <taxon>Embryophyta</taxon>
        <taxon>Tracheophyta</taxon>
        <taxon>Spermatophyta</taxon>
        <taxon>Magnoliopsida</taxon>
        <taxon>Liliopsida</taxon>
        <taxon>Poales</taxon>
        <taxon>Poaceae</taxon>
        <taxon>PACMAD clade</taxon>
        <taxon>Arundinoideae</taxon>
        <taxon>Arundineae</taxon>
        <taxon>Arundo</taxon>
    </lineage>
</organism>
<protein>
    <submittedName>
        <fullName evidence="1">Uncharacterized protein</fullName>
    </submittedName>
</protein>
<proteinExistence type="predicted"/>
<accession>A0A0A9CQL2</accession>
<dbReference type="AlphaFoldDB" id="A0A0A9CQL2"/>
<sequence length="93" mass="10699">MTRQRRLCKETRDSFMSISRCKICWCTSTREIRSRVCQSSRSCSQCNKRDYSPLSATKGSPMECSPPMNISEIYIHASNNCWPYSPIISKCSC</sequence>
<dbReference type="EMBL" id="GBRH01220004">
    <property type="protein sequence ID" value="JAD77891.1"/>
    <property type="molecule type" value="Transcribed_RNA"/>
</dbReference>
<reference evidence="1" key="1">
    <citation type="submission" date="2014-09" db="EMBL/GenBank/DDBJ databases">
        <authorList>
            <person name="Magalhaes I.L.F."/>
            <person name="Oliveira U."/>
            <person name="Santos F.R."/>
            <person name="Vidigal T.H.D.A."/>
            <person name="Brescovit A.D."/>
            <person name="Santos A.J."/>
        </authorList>
    </citation>
    <scope>NUCLEOTIDE SEQUENCE</scope>
    <source>
        <tissue evidence="1">Shoot tissue taken approximately 20 cm above the soil surface</tissue>
    </source>
</reference>